<dbReference type="PIRSF" id="PIRSF010376">
    <property type="entry name" value="IspE"/>
    <property type="match status" value="1"/>
</dbReference>
<dbReference type="UniPathway" id="UPA00056">
    <property type="reaction ID" value="UER00094"/>
</dbReference>
<name>A0A2T0XA89_9BACT</name>
<dbReference type="Pfam" id="PF00288">
    <property type="entry name" value="GHMP_kinases_N"/>
    <property type="match status" value="1"/>
</dbReference>
<dbReference type="InterPro" id="IPR006204">
    <property type="entry name" value="GHMP_kinase_N_dom"/>
</dbReference>
<dbReference type="InterPro" id="IPR013750">
    <property type="entry name" value="GHMP_kinase_C_dom"/>
</dbReference>
<gene>
    <name evidence="9" type="primary">ispE</name>
    <name evidence="12" type="ORF">DFO77_10866</name>
</gene>
<dbReference type="Gene3D" id="3.30.70.890">
    <property type="entry name" value="GHMP kinase, C-terminal domain"/>
    <property type="match status" value="1"/>
</dbReference>
<evidence type="ECO:0000256" key="5">
    <source>
        <dbReference type="ARBA" id="ARBA00022741"/>
    </source>
</evidence>
<feature type="domain" description="GHMP kinase C-terminal" evidence="11">
    <location>
        <begin position="209"/>
        <end position="253"/>
    </location>
</feature>
<keyword evidence="5 9" id="KW-0547">Nucleotide-binding</keyword>
<dbReference type="OrthoDB" id="9809438at2"/>
<keyword evidence="13" id="KW-1185">Reference proteome</keyword>
<evidence type="ECO:0000256" key="3">
    <source>
        <dbReference type="ARBA" id="ARBA00017473"/>
    </source>
</evidence>
<dbReference type="InterPro" id="IPR004424">
    <property type="entry name" value="IspE"/>
</dbReference>
<evidence type="ECO:0000256" key="8">
    <source>
        <dbReference type="ARBA" id="ARBA00032554"/>
    </source>
</evidence>
<dbReference type="GO" id="GO:0019288">
    <property type="term" value="P:isopentenyl diphosphate biosynthetic process, methylerythritol 4-phosphate pathway"/>
    <property type="evidence" value="ECO:0007669"/>
    <property type="project" value="UniProtKB-UniRule"/>
</dbReference>
<dbReference type="GO" id="GO:0050515">
    <property type="term" value="F:4-(cytidine 5'-diphospho)-2-C-methyl-D-erythritol kinase activity"/>
    <property type="evidence" value="ECO:0007669"/>
    <property type="project" value="UniProtKB-UniRule"/>
</dbReference>
<dbReference type="EMBL" id="QPIZ01000008">
    <property type="protein sequence ID" value="RCW36624.1"/>
    <property type="molecule type" value="Genomic_DNA"/>
</dbReference>
<organism evidence="12 13">
    <name type="scientific">Marinilabilia salmonicolor</name>
    <dbReference type="NCBI Taxonomy" id="989"/>
    <lineage>
        <taxon>Bacteria</taxon>
        <taxon>Pseudomonadati</taxon>
        <taxon>Bacteroidota</taxon>
        <taxon>Bacteroidia</taxon>
        <taxon>Marinilabiliales</taxon>
        <taxon>Marinilabiliaceae</taxon>
        <taxon>Marinilabilia</taxon>
    </lineage>
</organism>
<evidence type="ECO:0000256" key="9">
    <source>
        <dbReference type="HAMAP-Rule" id="MF_00061"/>
    </source>
</evidence>
<dbReference type="NCBIfam" id="TIGR00154">
    <property type="entry name" value="ispE"/>
    <property type="match status" value="1"/>
</dbReference>
<dbReference type="PANTHER" id="PTHR43527">
    <property type="entry name" value="4-DIPHOSPHOCYTIDYL-2-C-METHYL-D-ERYTHRITOL KINASE, CHLOROPLASTIC"/>
    <property type="match status" value="1"/>
</dbReference>
<feature type="domain" description="GHMP kinase N-terminal" evidence="10">
    <location>
        <begin position="67"/>
        <end position="141"/>
    </location>
</feature>
<keyword evidence="4 9" id="KW-0808">Transferase</keyword>
<keyword evidence="6 9" id="KW-0418">Kinase</keyword>
<dbReference type="GO" id="GO:0016114">
    <property type="term" value="P:terpenoid biosynthetic process"/>
    <property type="evidence" value="ECO:0007669"/>
    <property type="project" value="UniProtKB-UniRule"/>
</dbReference>
<evidence type="ECO:0000256" key="7">
    <source>
        <dbReference type="ARBA" id="ARBA00022840"/>
    </source>
</evidence>
<proteinExistence type="inferred from homology"/>
<keyword evidence="7 9" id="KW-0067">ATP-binding</keyword>
<comment type="caution">
    <text evidence="12">The sequence shown here is derived from an EMBL/GenBank/DDBJ whole genome shotgun (WGS) entry which is preliminary data.</text>
</comment>
<evidence type="ECO:0000256" key="2">
    <source>
        <dbReference type="ARBA" id="ARBA00012052"/>
    </source>
</evidence>
<dbReference type="RefSeq" id="WP_106154383.1">
    <property type="nucleotide sequence ID" value="NZ_PVTS01000019.1"/>
</dbReference>
<dbReference type="InterPro" id="IPR014721">
    <property type="entry name" value="Ribsml_uS5_D2-typ_fold_subgr"/>
</dbReference>
<protein>
    <recommendedName>
        <fullName evidence="3 9">4-diphosphocytidyl-2-C-methyl-D-erythritol kinase</fullName>
        <shortName evidence="9">CMK</shortName>
        <ecNumber evidence="2 9">2.7.1.148</ecNumber>
    </recommendedName>
    <alternativeName>
        <fullName evidence="8 9">4-(cytidine-5'-diphospho)-2-C-methyl-D-erythritol kinase</fullName>
    </alternativeName>
</protein>
<feature type="binding site" evidence="9">
    <location>
        <begin position="94"/>
        <end position="104"/>
    </location>
    <ligand>
        <name>ATP</name>
        <dbReference type="ChEBI" id="CHEBI:30616"/>
    </ligand>
</feature>
<evidence type="ECO:0000313" key="12">
    <source>
        <dbReference type="EMBL" id="RCW36624.1"/>
    </source>
</evidence>
<evidence type="ECO:0000313" key="13">
    <source>
        <dbReference type="Proteomes" id="UP000252733"/>
    </source>
</evidence>
<evidence type="ECO:0000259" key="10">
    <source>
        <dbReference type="Pfam" id="PF00288"/>
    </source>
</evidence>
<evidence type="ECO:0000256" key="6">
    <source>
        <dbReference type="ARBA" id="ARBA00022777"/>
    </source>
</evidence>
<keyword evidence="9" id="KW-0414">Isoprene biosynthesis</keyword>
<feature type="active site" evidence="9">
    <location>
        <position position="136"/>
    </location>
</feature>
<dbReference type="EC" id="2.7.1.148" evidence="2 9"/>
<dbReference type="Proteomes" id="UP000252733">
    <property type="component" value="Unassembled WGS sequence"/>
</dbReference>
<dbReference type="InterPro" id="IPR020568">
    <property type="entry name" value="Ribosomal_Su5_D2-typ_SF"/>
</dbReference>
<dbReference type="InterPro" id="IPR036554">
    <property type="entry name" value="GHMP_kinase_C_sf"/>
</dbReference>
<dbReference type="HAMAP" id="MF_00061">
    <property type="entry name" value="IspE"/>
    <property type="match status" value="1"/>
</dbReference>
<dbReference type="Pfam" id="PF08544">
    <property type="entry name" value="GHMP_kinases_C"/>
    <property type="match status" value="1"/>
</dbReference>
<dbReference type="SUPFAM" id="SSF55060">
    <property type="entry name" value="GHMP Kinase, C-terminal domain"/>
    <property type="match status" value="1"/>
</dbReference>
<dbReference type="SUPFAM" id="SSF54211">
    <property type="entry name" value="Ribosomal protein S5 domain 2-like"/>
    <property type="match status" value="1"/>
</dbReference>
<feature type="active site" evidence="9">
    <location>
        <position position="8"/>
    </location>
</feature>
<sequence length="279" mass="30891">MVVFPNAKINLGLFVTEKRADGFHNIETVFVPVPGFNDVLEVLENKESQKDILTTTGIPTDTSDESNLVMKALKLIREDCLIPPLKIHLHKNIPSGAGLGGGSSDAAFMLRLLNDQFHLKLQSGQLEEKAAILGADCAFFVRNHPVFAEGIGNKFSPIATNLQNLWIMLVIPPIHLSTPAAYKNITPKQPEKSLKDILKMETGAWPENLINDFEPNAFHNHPKLMEIKNRLYAEGALYAAMSGSGSAMFGLFDAKPEIEWPREYRAWAGQLQKSDDGKD</sequence>
<accession>A0A2T0XA89</accession>
<evidence type="ECO:0000259" key="11">
    <source>
        <dbReference type="Pfam" id="PF08544"/>
    </source>
</evidence>
<dbReference type="AlphaFoldDB" id="A0A2T0XA89"/>
<comment type="similarity">
    <text evidence="1 9">Belongs to the GHMP kinase family. IspE subfamily.</text>
</comment>
<evidence type="ECO:0000256" key="4">
    <source>
        <dbReference type="ARBA" id="ARBA00022679"/>
    </source>
</evidence>
<evidence type="ECO:0000256" key="1">
    <source>
        <dbReference type="ARBA" id="ARBA00009684"/>
    </source>
</evidence>
<dbReference type="STRING" id="1168289.GCA_000259075_01741"/>
<dbReference type="GO" id="GO:0005524">
    <property type="term" value="F:ATP binding"/>
    <property type="evidence" value="ECO:0007669"/>
    <property type="project" value="UniProtKB-UniRule"/>
</dbReference>
<comment type="function">
    <text evidence="9">Catalyzes the phosphorylation of the position 2 hydroxy group of 4-diphosphocytidyl-2C-methyl-D-erythritol.</text>
</comment>
<reference evidence="12 13" key="1">
    <citation type="submission" date="2018-07" db="EMBL/GenBank/DDBJ databases">
        <title>Freshwater and sediment microbial communities from various areas in North America, analyzing microbe dynamics in response to fracking.</title>
        <authorList>
            <person name="Lamendella R."/>
        </authorList>
    </citation>
    <scope>NUCLEOTIDE SEQUENCE [LARGE SCALE GENOMIC DNA]</scope>
    <source>
        <strain evidence="12 13">160A</strain>
    </source>
</reference>
<comment type="pathway">
    <text evidence="9">Isoprenoid biosynthesis; isopentenyl diphosphate biosynthesis via DXP pathway; isopentenyl diphosphate from 1-deoxy-D-xylulose 5-phosphate: step 3/6.</text>
</comment>
<comment type="catalytic activity">
    <reaction evidence="9">
        <text>4-CDP-2-C-methyl-D-erythritol + ATP = 4-CDP-2-C-methyl-D-erythritol 2-phosphate + ADP + H(+)</text>
        <dbReference type="Rhea" id="RHEA:18437"/>
        <dbReference type="ChEBI" id="CHEBI:15378"/>
        <dbReference type="ChEBI" id="CHEBI:30616"/>
        <dbReference type="ChEBI" id="CHEBI:57823"/>
        <dbReference type="ChEBI" id="CHEBI:57919"/>
        <dbReference type="ChEBI" id="CHEBI:456216"/>
        <dbReference type="EC" id="2.7.1.148"/>
    </reaction>
</comment>
<dbReference type="Gene3D" id="3.30.230.10">
    <property type="match status" value="1"/>
</dbReference>
<dbReference type="PANTHER" id="PTHR43527:SF2">
    <property type="entry name" value="4-DIPHOSPHOCYTIDYL-2-C-METHYL-D-ERYTHRITOL KINASE, CHLOROPLASTIC"/>
    <property type="match status" value="1"/>
</dbReference>